<dbReference type="Gene3D" id="3.40.1190.10">
    <property type="entry name" value="Mur-like, catalytic domain"/>
    <property type="match status" value="1"/>
</dbReference>
<organism evidence="2">
    <name type="scientific">marine sediment metagenome</name>
    <dbReference type="NCBI Taxonomy" id="412755"/>
    <lineage>
        <taxon>unclassified sequences</taxon>
        <taxon>metagenomes</taxon>
        <taxon>ecological metagenomes</taxon>
    </lineage>
</organism>
<dbReference type="PANTHER" id="PTHR43445:SF1">
    <property type="entry name" value="PGA SYNTHASE CAPB"/>
    <property type="match status" value="1"/>
</dbReference>
<dbReference type="GO" id="GO:0016020">
    <property type="term" value="C:membrane"/>
    <property type="evidence" value="ECO:0007669"/>
    <property type="project" value="InterPro"/>
</dbReference>
<dbReference type="AlphaFoldDB" id="A0A0F9NZ47"/>
<proteinExistence type="predicted"/>
<dbReference type="SUPFAM" id="SSF53623">
    <property type="entry name" value="MurD-like peptide ligases, catalytic domain"/>
    <property type="match status" value="1"/>
</dbReference>
<reference evidence="2" key="1">
    <citation type="journal article" date="2015" name="Nature">
        <title>Complex archaea that bridge the gap between prokaryotes and eukaryotes.</title>
        <authorList>
            <person name="Spang A."/>
            <person name="Saw J.H."/>
            <person name="Jorgensen S.L."/>
            <person name="Zaremba-Niedzwiedzka K."/>
            <person name="Martijn J."/>
            <person name="Lind A.E."/>
            <person name="van Eijk R."/>
            <person name="Schleper C."/>
            <person name="Guy L."/>
            <person name="Ettema T.J."/>
        </authorList>
    </citation>
    <scope>NUCLEOTIDE SEQUENCE</scope>
</reference>
<name>A0A0F9NZ47_9ZZZZ</name>
<dbReference type="NCBIfam" id="TIGR04012">
    <property type="entry name" value="poly_gGlu_PgsB"/>
    <property type="match status" value="1"/>
</dbReference>
<accession>A0A0F9NZ47</accession>
<dbReference type="InterPro" id="IPR036565">
    <property type="entry name" value="Mur-like_cat_sf"/>
</dbReference>
<dbReference type="InterPro" id="IPR008337">
    <property type="entry name" value="Capsule_biosynth_CapB"/>
</dbReference>
<evidence type="ECO:0000259" key="1">
    <source>
        <dbReference type="Pfam" id="PF08245"/>
    </source>
</evidence>
<dbReference type="GO" id="GO:0045227">
    <property type="term" value="P:capsule polysaccharide biosynthetic process"/>
    <property type="evidence" value="ECO:0007669"/>
    <property type="project" value="InterPro"/>
</dbReference>
<dbReference type="EMBL" id="LAZR01003526">
    <property type="protein sequence ID" value="KKN17382.1"/>
    <property type="molecule type" value="Genomic_DNA"/>
</dbReference>
<comment type="caution">
    <text evidence="2">The sequence shown here is derived from an EMBL/GenBank/DDBJ whole genome shotgun (WGS) entry which is preliminary data.</text>
</comment>
<evidence type="ECO:0000313" key="2">
    <source>
        <dbReference type="EMBL" id="KKN17382.1"/>
    </source>
</evidence>
<dbReference type="InterPro" id="IPR013221">
    <property type="entry name" value="Mur_ligase_cen"/>
</dbReference>
<dbReference type="InterPro" id="IPR050061">
    <property type="entry name" value="MurCDEF_pg_biosynth"/>
</dbReference>
<sequence length="391" mass="43780">MFAVLLVIYFIAERFILNKDVQRIPLRICVTGTRGKSSVTRLIAASLREAGFTVLARTTGSKPVIIFPAGEEKEIKRRGVPSILEGKNILKKGAEIQAQALVLELMSIHPECGYYESVQMFKPHILVITNVRLDHLAQTGTSKEDVARGFASSIPESGSVFIPQEEFFPVFKEVAERMSSTIIQIPGGSFTEYLQSKNNLPSFELEENIRLSLAVAEFLGIDKKVALQGMMKAQPDFGSLKTWTVDLGSPPRCWHLVSCFAANDPESTRLALSRLLEKKFFNRKEIIGLLNLRRDRGDRTLQWLKTLKEEAFPEIRKFFLIGNHAHALKSKLKLPGKAELFVSKPRGPQKIMAEIAEKVNADAVLIGMGNMEGAGKELVEYWENIGEPYDF</sequence>
<dbReference type="GO" id="GO:0016881">
    <property type="term" value="F:acid-amino acid ligase activity"/>
    <property type="evidence" value="ECO:0007669"/>
    <property type="project" value="InterPro"/>
</dbReference>
<feature type="domain" description="Mur ligase central" evidence="1">
    <location>
        <begin position="30"/>
        <end position="206"/>
    </location>
</feature>
<dbReference type="GO" id="GO:0005524">
    <property type="term" value="F:ATP binding"/>
    <property type="evidence" value="ECO:0007669"/>
    <property type="project" value="InterPro"/>
</dbReference>
<protein>
    <recommendedName>
        <fullName evidence="1">Mur ligase central domain-containing protein</fullName>
    </recommendedName>
</protein>
<dbReference type="PRINTS" id="PR01758">
    <property type="entry name" value="CAPSULEPROTB"/>
</dbReference>
<gene>
    <name evidence="2" type="ORF">LCGC14_0966400</name>
</gene>
<dbReference type="Pfam" id="PF08245">
    <property type="entry name" value="Mur_ligase_M"/>
    <property type="match status" value="1"/>
</dbReference>
<dbReference type="PANTHER" id="PTHR43445">
    <property type="entry name" value="UDP-N-ACETYLMURAMATE--L-ALANINE LIGASE-RELATED"/>
    <property type="match status" value="1"/>
</dbReference>